<dbReference type="InterPro" id="IPR013785">
    <property type="entry name" value="Aldolase_TIM"/>
</dbReference>
<dbReference type="Gene3D" id="3.20.20.70">
    <property type="entry name" value="Aldolase class I"/>
    <property type="match status" value="1"/>
</dbReference>
<dbReference type="InterPro" id="IPR058240">
    <property type="entry name" value="rSAM_sf"/>
</dbReference>
<sequence length="83" mass="8823">MGVHHAKGFIEQAGEAGIQKIVFTGGEPLLHPRELRSLVRHTAEQGMKSALITNAAWASCGVKTKATLADLKEIGLESITLST</sequence>
<name>X1D9H4_9ZZZZ</name>
<dbReference type="EMBL" id="BART01023484">
    <property type="protein sequence ID" value="GAG93061.1"/>
    <property type="molecule type" value="Genomic_DNA"/>
</dbReference>
<reference evidence="1" key="1">
    <citation type="journal article" date="2014" name="Front. Microbiol.">
        <title>High frequency of phylogenetically diverse reductive dehalogenase-homologous genes in deep subseafloor sedimentary metagenomes.</title>
        <authorList>
            <person name="Kawai M."/>
            <person name="Futagami T."/>
            <person name="Toyoda A."/>
            <person name="Takaki Y."/>
            <person name="Nishi S."/>
            <person name="Hori S."/>
            <person name="Arai W."/>
            <person name="Tsubouchi T."/>
            <person name="Morono Y."/>
            <person name="Uchiyama I."/>
            <person name="Ito T."/>
            <person name="Fujiyama A."/>
            <person name="Inagaki F."/>
            <person name="Takami H."/>
        </authorList>
    </citation>
    <scope>NUCLEOTIDE SEQUENCE</scope>
    <source>
        <strain evidence="1">Expedition CK06-06</strain>
    </source>
</reference>
<accession>X1D9H4</accession>
<dbReference type="Pfam" id="PF13353">
    <property type="entry name" value="Fer4_12"/>
    <property type="match status" value="1"/>
</dbReference>
<evidence type="ECO:0000313" key="1">
    <source>
        <dbReference type="EMBL" id="GAG93061.1"/>
    </source>
</evidence>
<evidence type="ECO:0008006" key="2">
    <source>
        <dbReference type="Google" id="ProtNLM"/>
    </source>
</evidence>
<comment type="caution">
    <text evidence="1">The sequence shown here is derived from an EMBL/GenBank/DDBJ whole genome shotgun (WGS) entry which is preliminary data.</text>
</comment>
<organism evidence="1">
    <name type="scientific">marine sediment metagenome</name>
    <dbReference type="NCBI Taxonomy" id="412755"/>
    <lineage>
        <taxon>unclassified sequences</taxon>
        <taxon>metagenomes</taxon>
        <taxon>ecological metagenomes</taxon>
    </lineage>
</organism>
<dbReference type="SUPFAM" id="SSF102114">
    <property type="entry name" value="Radical SAM enzymes"/>
    <property type="match status" value="1"/>
</dbReference>
<gene>
    <name evidence="1" type="ORF">S01H4_42712</name>
</gene>
<proteinExistence type="predicted"/>
<protein>
    <recommendedName>
        <fullName evidence="2">Radical SAM core domain-containing protein</fullName>
    </recommendedName>
</protein>
<dbReference type="AlphaFoldDB" id="X1D9H4"/>
<feature type="non-terminal residue" evidence="1">
    <location>
        <position position="83"/>
    </location>
</feature>